<dbReference type="InterPro" id="IPR046346">
    <property type="entry name" value="Aminoacid_DH-like_N_sf"/>
</dbReference>
<keyword evidence="13" id="KW-1185">Reference proteome</keyword>
<proteinExistence type="inferred from homology"/>
<dbReference type="InterPro" id="IPR041121">
    <property type="entry name" value="SDH_C"/>
</dbReference>
<evidence type="ECO:0000259" key="11">
    <source>
        <dbReference type="Pfam" id="PF18317"/>
    </source>
</evidence>
<evidence type="ECO:0000256" key="3">
    <source>
        <dbReference type="ARBA" id="ARBA00022605"/>
    </source>
</evidence>
<keyword evidence="4 8" id="KW-0521">NADP</keyword>
<dbReference type="InterPro" id="IPR022893">
    <property type="entry name" value="Shikimate_DH_fam"/>
</dbReference>
<evidence type="ECO:0000256" key="1">
    <source>
        <dbReference type="ARBA" id="ARBA00004871"/>
    </source>
</evidence>
<dbReference type="Gene3D" id="3.40.50.10860">
    <property type="entry name" value="Leucine Dehydrogenase, chain A, domain 1"/>
    <property type="match status" value="1"/>
</dbReference>
<feature type="binding site" evidence="8">
    <location>
        <position position="61"/>
    </location>
    <ligand>
        <name>shikimate</name>
        <dbReference type="ChEBI" id="CHEBI:36208"/>
    </ligand>
</feature>
<dbReference type="SUPFAM" id="SSF53223">
    <property type="entry name" value="Aminoacid dehydrogenase-like, N-terminal domain"/>
    <property type="match status" value="1"/>
</dbReference>
<comment type="caution">
    <text evidence="8">Lacks conserved residue(s) required for the propagation of feature annotation.</text>
</comment>
<comment type="caution">
    <text evidence="12">The sequence shown here is derived from an EMBL/GenBank/DDBJ whole genome shotgun (WGS) entry which is preliminary data.</text>
</comment>
<feature type="binding site" evidence="8">
    <location>
        <position position="101"/>
    </location>
    <ligand>
        <name>shikimate</name>
        <dbReference type="ChEBI" id="CHEBI:36208"/>
    </ligand>
</feature>
<comment type="catalytic activity">
    <reaction evidence="7 8">
        <text>shikimate + NADP(+) = 3-dehydroshikimate + NADPH + H(+)</text>
        <dbReference type="Rhea" id="RHEA:17737"/>
        <dbReference type="ChEBI" id="CHEBI:15378"/>
        <dbReference type="ChEBI" id="CHEBI:16630"/>
        <dbReference type="ChEBI" id="CHEBI:36208"/>
        <dbReference type="ChEBI" id="CHEBI:57783"/>
        <dbReference type="ChEBI" id="CHEBI:58349"/>
        <dbReference type="EC" id="1.1.1.25"/>
    </reaction>
</comment>
<sequence>MKKAFVIGHPIAHSLSPKIHSYWLDHYGIAGSYEAIDVAPDELAAFLDRLRLGQFVGGNVTIPHKEAVMSLCDVVDPRAATIGAVNTLVVGESGISGSNTDEPGFLANLDQNAPGWDRHLEVALVLGAGGAARAIIAGLHVRGARHIHVLNRSPERAEALRAEMGDFIVPGALSSFNLLAPSAQIVVNTSAVGMKGSRFDGLDLTRLEKSTLVTDAVYTPLMTPLLADAQAIGLHIVDGLGMLLHQAVPGFEAWFGHRPQVSPALRNHILRAMGQ</sequence>
<dbReference type="InterPro" id="IPR006151">
    <property type="entry name" value="Shikm_DH/Glu-tRNA_Rdtase"/>
</dbReference>
<dbReference type="PANTHER" id="PTHR21089:SF1">
    <property type="entry name" value="BIFUNCTIONAL 3-DEHYDROQUINATE DEHYDRATASE_SHIKIMATE DEHYDROGENASE, CHLOROPLASTIC"/>
    <property type="match status" value="1"/>
</dbReference>
<evidence type="ECO:0000256" key="2">
    <source>
        <dbReference type="ARBA" id="ARBA00012962"/>
    </source>
</evidence>
<evidence type="ECO:0000313" key="13">
    <source>
        <dbReference type="Proteomes" id="UP000596977"/>
    </source>
</evidence>
<feature type="binding site" evidence="8">
    <location>
        <position position="86"/>
    </location>
    <ligand>
        <name>shikimate</name>
        <dbReference type="ChEBI" id="CHEBI:36208"/>
    </ligand>
</feature>
<keyword evidence="6 8" id="KW-0057">Aromatic amino acid biosynthesis</keyword>
<dbReference type="SUPFAM" id="SSF51735">
    <property type="entry name" value="NAD(P)-binding Rossmann-fold domains"/>
    <property type="match status" value="1"/>
</dbReference>
<comment type="pathway">
    <text evidence="1 8">Metabolic intermediate biosynthesis; chorismate biosynthesis; chorismate from D-erythrose 4-phosphate and phosphoenolpyruvate: step 4/7.</text>
</comment>
<dbReference type="Pfam" id="PF01488">
    <property type="entry name" value="Shikimate_DH"/>
    <property type="match status" value="1"/>
</dbReference>
<evidence type="ECO:0000259" key="10">
    <source>
        <dbReference type="Pfam" id="PF08501"/>
    </source>
</evidence>
<dbReference type="CDD" id="cd01065">
    <property type="entry name" value="NAD_bind_Shikimate_DH"/>
    <property type="match status" value="1"/>
</dbReference>
<feature type="binding site" evidence="8">
    <location>
        <begin position="14"/>
        <end position="16"/>
    </location>
    <ligand>
        <name>shikimate</name>
        <dbReference type="ChEBI" id="CHEBI:36208"/>
    </ligand>
</feature>
<dbReference type="Pfam" id="PF18317">
    <property type="entry name" value="SDH_C"/>
    <property type="match status" value="1"/>
</dbReference>
<dbReference type="NCBIfam" id="NF001312">
    <property type="entry name" value="PRK00258.1-4"/>
    <property type="match status" value="1"/>
</dbReference>
<dbReference type="GO" id="GO:0009073">
    <property type="term" value="P:aromatic amino acid family biosynthetic process"/>
    <property type="evidence" value="ECO:0007669"/>
    <property type="project" value="UniProtKB-KW"/>
</dbReference>
<feature type="domain" description="Quinate/shikimate 5-dehydrogenase/glutamyl-tRNA reductase" evidence="9">
    <location>
        <begin position="123"/>
        <end position="189"/>
    </location>
</feature>
<keyword evidence="5 8" id="KW-0560">Oxidoreductase</keyword>
<organism evidence="12 13">
    <name type="scientific">Pelagibacterium lentulum</name>
    <dbReference type="NCBI Taxonomy" id="2029865"/>
    <lineage>
        <taxon>Bacteria</taxon>
        <taxon>Pseudomonadati</taxon>
        <taxon>Pseudomonadota</taxon>
        <taxon>Alphaproteobacteria</taxon>
        <taxon>Hyphomicrobiales</taxon>
        <taxon>Devosiaceae</taxon>
        <taxon>Pelagibacterium</taxon>
    </lineage>
</organism>
<dbReference type="NCBIfam" id="TIGR00507">
    <property type="entry name" value="aroE"/>
    <property type="match status" value="1"/>
</dbReference>
<keyword evidence="3 8" id="KW-0028">Amino-acid biosynthesis</keyword>
<comment type="subunit">
    <text evidence="8">Homodimer.</text>
</comment>
<dbReference type="EC" id="1.1.1.25" evidence="2 8"/>
<reference evidence="12 13" key="1">
    <citation type="journal article" date="2014" name="Int. J. Syst. Evol. Microbiol.">
        <title>Complete genome sequence of Corynebacterium casei LMG S-19264T (=DSM 44701T), isolated from a smear-ripened cheese.</title>
        <authorList>
            <consortium name="US DOE Joint Genome Institute (JGI-PGF)"/>
            <person name="Walter F."/>
            <person name="Albersmeier A."/>
            <person name="Kalinowski J."/>
            <person name="Ruckert C."/>
        </authorList>
    </citation>
    <scope>NUCLEOTIDE SEQUENCE [LARGE SCALE GENOMIC DNA]</scope>
    <source>
        <strain evidence="12 13">CGMCC 1.15896</strain>
    </source>
</reference>
<evidence type="ECO:0000313" key="12">
    <source>
        <dbReference type="EMBL" id="GGA37405.1"/>
    </source>
</evidence>
<feature type="domain" description="Shikimate dehydrogenase substrate binding N-terminal" evidence="10">
    <location>
        <begin position="6"/>
        <end position="88"/>
    </location>
</feature>
<dbReference type="GO" id="GO:0004764">
    <property type="term" value="F:shikimate 3-dehydrogenase (NADP+) activity"/>
    <property type="evidence" value="ECO:0007669"/>
    <property type="project" value="UniProtKB-UniRule"/>
</dbReference>
<accession>A0A916VUX7</accession>
<dbReference type="Proteomes" id="UP000596977">
    <property type="component" value="Unassembled WGS sequence"/>
</dbReference>
<name>A0A916VUX7_9HYPH</name>
<evidence type="ECO:0000256" key="7">
    <source>
        <dbReference type="ARBA" id="ARBA00049442"/>
    </source>
</evidence>
<dbReference type="Pfam" id="PF08501">
    <property type="entry name" value="Shikimate_dh_N"/>
    <property type="match status" value="1"/>
</dbReference>
<evidence type="ECO:0000256" key="4">
    <source>
        <dbReference type="ARBA" id="ARBA00022857"/>
    </source>
</evidence>
<dbReference type="RefSeq" id="WP_127073598.1">
    <property type="nucleotide sequence ID" value="NZ_BMKB01000001.1"/>
</dbReference>
<feature type="binding site" evidence="8">
    <location>
        <position position="218"/>
    </location>
    <ligand>
        <name>shikimate</name>
        <dbReference type="ChEBI" id="CHEBI:36208"/>
    </ligand>
</feature>
<dbReference type="GO" id="GO:0019632">
    <property type="term" value="P:shikimate metabolic process"/>
    <property type="evidence" value="ECO:0007669"/>
    <property type="project" value="InterPro"/>
</dbReference>
<dbReference type="GO" id="GO:0009423">
    <property type="term" value="P:chorismate biosynthetic process"/>
    <property type="evidence" value="ECO:0007669"/>
    <property type="project" value="UniProtKB-UniRule"/>
</dbReference>
<feature type="binding site" evidence="8">
    <location>
        <position position="239"/>
    </location>
    <ligand>
        <name>NADP(+)</name>
        <dbReference type="ChEBI" id="CHEBI:58349"/>
    </ligand>
</feature>
<dbReference type="GO" id="GO:0008652">
    <property type="term" value="P:amino acid biosynthetic process"/>
    <property type="evidence" value="ECO:0007669"/>
    <property type="project" value="UniProtKB-KW"/>
</dbReference>
<feature type="binding site" evidence="8">
    <location>
        <begin position="127"/>
        <end position="131"/>
    </location>
    <ligand>
        <name>NADP(+)</name>
        <dbReference type="ChEBI" id="CHEBI:58349"/>
    </ligand>
</feature>
<dbReference type="InterPro" id="IPR036291">
    <property type="entry name" value="NAD(P)-bd_dom_sf"/>
</dbReference>
<evidence type="ECO:0000259" key="9">
    <source>
        <dbReference type="Pfam" id="PF01488"/>
    </source>
</evidence>
<dbReference type="AlphaFoldDB" id="A0A916VUX7"/>
<dbReference type="GO" id="GO:0050661">
    <property type="term" value="F:NADP binding"/>
    <property type="evidence" value="ECO:0007669"/>
    <property type="project" value="InterPro"/>
</dbReference>
<dbReference type="HAMAP" id="MF_00222">
    <property type="entry name" value="Shikimate_DH_AroE"/>
    <property type="match status" value="1"/>
</dbReference>
<dbReference type="PANTHER" id="PTHR21089">
    <property type="entry name" value="SHIKIMATE DEHYDROGENASE"/>
    <property type="match status" value="1"/>
</dbReference>
<evidence type="ECO:0000256" key="6">
    <source>
        <dbReference type="ARBA" id="ARBA00023141"/>
    </source>
</evidence>
<dbReference type="InterPro" id="IPR011342">
    <property type="entry name" value="Shikimate_DH"/>
</dbReference>
<feature type="domain" description="SDH C-terminal" evidence="11">
    <location>
        <begin position="239"/>
        <end position="262"/>
    </location>
</feature>
<feature type="binding site" evidence="8">
    <location>
        <position position="216"/>
    </location>
    <ligand>
        <name>NADP(+)</name>
        <dbReference type="ChEBI" id="CHEBI:58349"/>
    </ligand>
</feature>
<feature type="binding site" evidence="8">
    <location>
        <position position="246"/>
    </location>
    <ligand>
        <name>shikimate</name>
        <dbReference type="ChEBI" id="CHEBI:36208"/>
    </ligand>
</feature>
<dbReference type="Gene3D" id="3.40.50.720">
    <property type="entry name" value="NAD(P)-binding Rossmann-like Domain"/>
    <property type="match status" value="1"/>
</dbReference>
<evidence type="ECO:0000256" key="8">
    <source>
        <dbReference type="HAMAP-Rule" id="MF_00222"/>
    </source>
</evidence>
<gene>
    <name evidence="8 12" type="primary">aroE</name>
    <name evidence="12" type="ORF">GCM10011499_03470</name>
</gene>
<feature type="active site" description="Proton acceptor" evidence="8">
    <location>
        <position position="65"/>
    </location>
</feature>
<evidence type="ECO:0000256" key="5">
    <source>
        <dbReference type="ARBA" id="ARBA00023002"/>
    </source>
</evidence>
<protein>
    <recommendedName>
        <fullName evidence="2 8">Shikimate dehydrogenase (NADP(+))</fullName>
        <shortName evidence="8">SDH</shortName>
        <ecNumber evidence="2 8">1.1.1.25</ecNumber>
    </recommendedName>
</protein>
<dbReference type="GO" id="GO:0005829">
    <property type="term" value="C:cytosol"/>
    <property type="evidence" value="ECO:0007669"/>
    <property type="project" value="TreeGrafter"/>
</dbReference>
<comment type="function">
    <text evidence="8">Involved in the biosynthesis of the chorismate, which leads to the biosynthesis of aromatic amino acids. Catalyzes the reversible NADPH linked reduction of 3-dehydroshikimate (DHSA) to yield shikimate (SA).</text>
</comment>
<dbReference type="OrthoDB" id="9792692at2"/>
<dbReference type="EMBL" id="BMKB01000001">
    <property type="protein sequence ID" value="GGA37405.1"/>
    <property type="molecule type" value="Genomic_DNA"/>
</dbReference>
<dbReference type="InterPro" id="IPR013708">
    <property type="entry name" value="Shikimate_DH-bd_N"/>
</dbReference>
<comment type="similarity">
    <text evidence="8">Belongs to the shikimate dehydrogenase family.</text>
</comment>